<protein>
    <recommendedName>
        <fullName evidence="5">RNA helicase</fullName>
    </recommendedName>
</protein>
<evidence type="ECO:0008006" key="5">
    <source>
        <dbReference type="Google" id="ProtNLM"/>
    </source>
</evidence>
<feature type="domain" description="DNA2/NAM7 helicase-like C-terminal" evidence="2">
    <location>
        <begin position="249"/>
        <end position="357"/>
    </location>
</feature>
<name>A0A813HBW9_POLGL</name>
<organism evidence="3 4">
    <name type="scientific">Polarella glacialis</name>
    <name type="common">Dinoflagellate</name>
    <dbReference type="NCBI Taxonomy" id="89957"/>
    <lineage>
        <taxon>Eukaryota</taxon>
        <taxon>Sar</taxon>
        <taxon>Alveolata</taxon>
        <taxon>Dinophyceae</taxon>
        <taxon>Suessiales</taxon>
        <taxon>Suessiaceae</taxon>
        <taxon>Polarella</taxon>
    </lineage>
</organism>
<accession>A0A813HBW9</accession>
<gene>
    <name evidence="3" type="ORF">PGLA1383_LOCUS50677</name>
</gene>
<dbReference type="Pfam" id="PF13086">
    <property type="entry name" value="AAA_11"/>
    <property type="match status" value="1"/>
</dbReference>
<evidence type="ECO:0000313" key="3">
    <source>
        <dbReference type="EMBL" id="CAE8635058.1"/>
    </source>
</evidence>
<sequence length="357" mass="40367">MARRAAAFHAAEAFEHRVQRAQVGLRQAVEEEEEEAEAGGLPEALRVARQRRAQEPWLRQLPELRAKALCQQEAWRQAKVEARAAQIRALRDEQWWKLEAALEEGVVAALRRQVPSELTWQTPAGQRARILQQVTDEAARGAQAAFQQGFAEAQRQGEILGQLKKAGQMTACRQAAVVGMTSTFAALNADLLRRMGPRLVVVEEAGELLECQLMAFLSQNLQQVVLIGDHQQLRPKLNSFDLARRHHFDLSLFERLVVQGCQRAKLVTQLRMKPDVSDLVRPFYERIDDHARVKNYPRVPGVADSLFWISHSVVEDNFGKPQQLSKLNSHEAMFACRLAQHLVFNGMDKGRITILTP</sequence>
<reference evidence="3" key="1">
    <citation type="submission" date="2021-02" db="EMBL/GenBank/DDBJ databases">
        <authorList>
            <person name="Dougan E. K."/>
            <person name="Rhodes N."/>
            <person name="Thang M."/>
            <person name="Chan C."/>
        </authorList>
    </citation>
    <scope>NUCLEOTIDE SEQUENCE</scope>
</reference>
<dbReference type="GO" id="GO:0031380">
    <property type="term" value="C:nuclear RNA-directed RNA polymerase complex"/>
    <property type="evidence" value="ECO:0007669"/>
    <property type="project" value="TreeGrafter"/>
</dbReference>
<dbReference type="Gene3D" id="3.40.50.300">
    <property type="entry name" value="P-loop containing nucleotide triphosphate hydrolases"/>
    <property type="match status" value="2"/>
</dbReference>
<dbReference type="InterPro" id="IPR027417">
    <property type="entry name" value="P-loop_NTPase"/>
</dbReference>
<dbReference type="EMBL" id="CAJNNV010031225">
    <property type="protein sequence ID" value="CAE8635058.1"/>
    <property type="molecule type" value="Genomic_DNA"/>
</dbReference>
<dbReference type="InterPro" id="IPR041677">
    <property type="entry name" value="DNA2/NAM7_AAA_11"/>
</dbReference>
<evidence type="ECO:0000313" key="4">
    <source>
        <dbReference type="Proteomes" id="UP000654075"/>
    </source>
</evidence>
<dbReference type="Pfam" id="PF13087">
    <property type="entry name" value="AAA_12"/>
    <property type="match status" value="1"/>
</dbReference>
<dbReference type="PANTHER" id="PTHR10887:SF341">
    <property type="entry name" value="NFX1-TYPE ZINC FINGER-CONTAINING PROTEIN 1"/>
    <property type="match status" value="1"/>
</dbReference>
<dbReference type="OrthoDB" id="392140at2759"/>
<evidence type="ECO:0000259" key="2">
    <source>
        <dbReference type="Pfam" id="PF13087"/>
    </source>
</evidence>
<dbReference type="AlphaFoldDB" id="A0A813HBW9"/>
<feature type="domain" description="DNA2/NAM7 helicase helicase" evidence="1">
    <location>
        <begin position="83"/>
        <end position="236"/>
    </location>
</feature>
<dbReference type="GO" id="GO:0031048">
    <property type="term" value="P:regulatory ncRNA-mediated heterochromatin formation"/>
    <property type="evidence" value="ECO:0007669"/>
    <property type="project" value="TreeGrafter"/>
</dbReference>
<proteinExistence type="predicted"/>
<comment type="caution">
    <text evidence="3">The sequence shown here is derived from an EMBL/GenBank/DDBJ whole genome shotgun (WGS) entry which is preliminary data.</text>
</comment>
<keyword evidence="4" id="KW-1185">Reference proteome</keyword>
<evidence type="ECO:0000259" key="1">
    <source>
        <dbReference type="Pfam" id="PF13086"/>
    </source>
</evidence>
<dbReference type="InterPro" id="IPR041679">
    <property type="entry name" value="DNA2/NAM7-like_C"/>
</dbReference>
<dbReference type="Proteomes" id="UP000654075">
    <property type="component" value="Unassembled WGS sequence"/>
</dbReference>
<dbReference type="SUPFAM" id="SSF52540">
    <property type="entry name" value="P-loop containing nucleoside triphosphate hydrolases"/>
    <property type="match status" value="1"/>
</dbReference>
<dbReference type="GO" id="GO:0004386">
    <property type="term" value="F:helicase activity"/>
    <property type="evidence" value="ECO:0007669"/>
    <property type="project" value="InterPro"/>
</dbReference>
<dbReference type="InterPro" id="IPR045055">
    <property type="entry name" value="DNA2/NAM7-like"/>
</dbReference>
<dbReference type="PANTHER" id="PTHR10887">
    <property type="entry name" value="DNA2/NAM7 HELICASE FAMILY"/>
    <property type="match status" value="1"/>
</dbReference>